<comment type="caution">
    <text evidence="2">The sequence shown here is derived from an EMBL/GenBank/DDBJ whole genome shotgun (WGS) entry which is preliminary data.</text>
</comment>
<protein>
    <submittedName>
        <fullName evidence="2">Uncharacterized protein</fullName>
    </submittedName>
</protein>
<feature type="compositionally biased region" description="Low complexity" evidence="1">
    <location>
        <begin position="469"/>
        <end position="480"/>
    </location>
</feature>
<dbReference type="VEuPathDB" id="FungiDB:CJJ07_003828"/>
<dbReference type="VEuPathDB" id="FungiDB:CJI96_0004204"/>
<dbReference type="VEuPathDB" id="FungiDB:CJI97_005502"/>
<evidence type="ECO:0000313" key="2">
    <source>
        <dbReference type="EMBL" id="KND96173.1"/>
    </source>
</evidence>
<evidence type="ECO:0000313" key="3">
    <source>
        <dbReference type="Proteomes" id="UP000037122"/>
    </source>
</evidence>
<feature type="compositionally biased region" description="Low complexity" evidence="1">
    <location>
        <begin position="539"/>
        <end position="568"/>
    </location>
</feature>
<gene>
    <name evidence="2" type="ORF">QG37_07532</name>
</gene>
<dbReference type="VEuPathDB" id="FungiDB:QG37_07532"/>
<feature type="compositionally biased region" description="Polar residues" evidence="1">
    <location>
        <begin position="340"/>
        <end position="352"/>
    </location>
</feature>
<proteinExistence type="predicted"/>
<sequence length="568" mass="60577">MSQLNDPAIIDSSILSMSDNGKHNGSSSSLATYQTAIEQSSANGASTTLGSLEPGNALTKLLDSAVANAAKELTPEPDSSKGTSQLALPRRPSMLDFKPATSKMYVYSIDELFNLRTSPDVGLFDTCVLPDSAFWVIRAPNKKSQEKNGSGSSRNRRRGQSQNQQQQHQSDAAGKWERKPTGFAKSAELDKMSAEKISQLLGENPEEGTPEWDTPGAAELQMDMGSTVEDFERWKQRMRQNDRSHSQHGEVETSLAAEQETPKGNEVDNFFSFVKPKANASQEASTPGSETGKTSRFSSFFGGPGPEQSPKRSAPPPGLASRAPMGKGSDSSGLRFFSMAQGSSSQNLTPTQERAGLAGPPPPPPQAQLPQQSPLPSGGQGMPPGLGPAGGDKDSFFLSLMNKRDQGLPQTDKSGENEKASGPSIPGFAQGASFAPPQGGPQSGLQGPRQGIPPWMNNPQMGGPPPPGFQRGPQHMYQFQGPPPPGMFPPGMPPPQGMPPQGYPRMQGQPQGGQGQMPNGALPGFYGFPPGMGPPGMPPQQQHQQSPLQQQQQPIEQQQQQQQQRPQQ</sequence>
<dbReference type="EMBL" id="LGST01000058">
    <property type="protein sequence ID" value="KND96173.1"/>
    <property type="molecule type" value="Genomic_DNA"/>
</dbReference>
<accession>A0A0L0NQ35</accession>
<feature type="compositionally biased region" description="Gly residues" evidence="1">
    <location>
        <begin position="378"/>
        <end position="390"/>
    </location>
</feature>
<feature type="compositionally biased region" description="Low complexity" evidence="1">
    <location>
        <begin position="443"/>
        <end position="461"/>
    </location>
</feature>
<name>A0A0L0NQ35_CANAR</name>
<feature type="region of interest" description="Disordered" evidence="1">
    <location>
        <begin position="236"/>
        <end position="568"/>
    </location>
</feature>
<dbReference type="AlphaFoldDB" id="A0A0L0NQ35"/>
<evidence type="ECO:0000256" key="1">
    <source>
        <dbReference type="SAM" id="MobiDB-lite"/>
    </source>
</evidence>
<feature type="region of interest" description="Disordered" evidence="1">
    <location>
        <begin position="140"/>
        <end position="180"/>
    </location>
</feature>
<reference evidence="3" key="1">
    <citation type="journal article" date="2015" name="BMC Genomics">
        <title>Draft genome of a commonly misdiagnosed multidrug resistant pathogen Candida auris.</title>
        <authorList>
            <person name="Chatterjee S."/>
            <person name="Alampalli S.V."/>
            <person name="Nageshan R.K."/>
            <person name="Chettiar S.T."/>
            <person name="Joshi S."/>
            <person name="Tatu U.S."/>
        </authorList>
    </citation>
    <scope>NUCLEOTIDE SEQUENCE [LARGE SCALE GENOMIC DNA]</scope>
    <source>
        <strain evidence="3">6684</strain>
    </source>
</reference>
<dbReference type="Proteomes" id="UP000037122">
    <property type="component" value="Unassembled WGS sequence"/>
</dbReference>
<dbReference type="VEuPathDB" id="FungiDB:CJJ09_003933"/>
<feature type="compositionally biased region" description="Polar residues" evidence="1">
    <location>
        <begin position="279"/>
        <end position="298"/>
    </location>
</feature>
<organism evidence="2 3">
    <name type="scientific">Candidozyma auris</name>
    <name type="common">Yeast</name>
    <name type="synonym">Candida auris</name>
    <dbReference type="NCBI Taxonomy" id="498019"/>
    <lineage>
        <taxon>Eukaryota</taxon>
        <taxon>Fungi</taxon>
        <taxon>Dikarya</taxon>
        <taxon>Ascomycota</taxon>
        <taxon>Saccharomycotina</taxon>
        <taxon>Pichiomycetes</taxon>
        <taxon>Metschnikowiaceae</taxon>
        <taxon>Candidozyma</taxon>
    </lineage>
</organism>
<feature type="compositionally biased region" description="Pro residues" evidence="1">
    <location>
        <begin position="481"/>
        <end position="502"/>
    </location>
</feature>
<feature type="compositionally biased region" description="Basic and acidic residues" evidence="1">
    <location>
        <begin position="236"/>
        <end position="251"/>
    </location>
</feature>
<feature type="compositionally biased region" description="Low complexity" evidence="1">
    <location>
        <begin position="368"/>
        <end position="377"/>
    </location>
</feature>
<dbReference type="VEuPathDB" id="FungiDB:B9J08_005419"/>
<feature type="region of interest" description="Disordered" evidence="1">
    <location>
        <begin position="71"/>
        <end position="90"/>
    </location>
</feature>